<evidence type="ECO:0000313" key="2">
    <source>
        <dbReference type="EMBL" id="KAJ4972158.1"/>
    </source>
</evidence>
<feature type="compositionally biased region" description="Basic and acidic residues" evidence="1">
    <location>
        <begin position="101"/>
        <end position="111"/>
    </location>
</feature>
<proteinExistence type="predicted"/>
<keyword evidence="3" id="KW-1185">Reference proteome</keyword>
<dbReference type="EMBL" id="JAMYWD010000005">
    <property type="protein sequence ID" value="KAJ4972158.1"/>
    <property type="molecule type" value="Genomic_DNA"/>
</dbReference>
<sequence>MSHVQAQVNEGTLMAMHNISSTGIENLTAVPIVFTAVARVSKKMVGVSTAVAGGTVVVENGPIGIFDPSLERPRIDLGRFLAFPSQDPLASDLGNKSGANHHNEGNNDLRDRRRTSTKRRRWLAREKGKGLVIEGPQIVGDNSVAECGAIPTSADVASVPPSSSKTFCLSYVGSG</sequence>
<name>A0A9Q0KK77_9MAGN</name>
<gene>
    <name evidence="2" type="ORF">NE237_005257</name>
</gene>
<organism evidence="2 3">
    <name type="scientific">Protea cynaroides</name>
    <dbReference type="NCBI Taxonomy" id="273540"/>
    <lineage>
        <taxon>Eukaryota</taxon>
        <taxon>Viridiplantae</taxon>
        <taxon>Streptophyta</taxon>
        <taxon>Embryophyta</taxon>
        <taxon>Tracheophyta</taxon>
        <taxon>Spermatophyta</taxon>
        <taxon>Magnoliopsida</taxon>
        <taxon>Proteales</taxon>
        <taxon>Proteaceae</taxon>
        <taxon>Protea</taxon>
    </lineage>
</organism>
<dbReference type="AlphaFoldDB" id="A0A9Q0KK77"/>
<protein>
    <submittedName>
        <fullName evidence="2">Uncharacterized protein</fullName>
    </submittedName>
</protein>
<reference evidence="2" key="1">
    <citation type="journal article" date="2023" name="Plant J.">
        <title>The genome of the king protea, Protea cynaroides.</title>
        <authorList>
            <person name="Chang J."/>
            <person name="Duong T.A."/>
            <person name="Schoeman C."/>
            <person name="Ma X."/>
            <person name="Roodt D."/>
            <person name="Barker N."/>
            <person name="Li Z."/>
            <person name="Van de Peer Y."/>
            <person name="Mizrachi E."/>
        </authorList>
    </citation>
    <scope>NUCLEOTIDE SEQUENCE</scope>
    <source>
        <tissue evidence="2">Young leaves</tissue>
    </source>
</reference>
<comment type="caution">
    <text evidence="2">The sequence shown here is derived from an EMBL/GenBank/DDBJ whole genome shotgun (WGS) entry which is preliminary data.</text>
</comment>
<feature type="region of interest" description="Disordered" evidence="1">
    <location>
        <begin position="91"/>
        <end position="120"/>
    </location>
</feature>
<accession>A0A9Q0KK77</accession>
<evidence type="ECO:0000313" key="3">
    <source>
        <dbReference type="Proteomes" id="UP001141806"/>
    </source>
</evidence>
<evidence type="ECO:0000256" key="1">
    <source>
        <dbReference type="SAM" id="MobiDB-lite"/>
    </source>
</evidence>
<dbReference type="Proteomes" id="UP001141806">
    <property type="component" value="Unassembled WGS sequence"/>
</dbReference>